<name>A0A8T2P443_9TELE</name>
<keyword evidence="3" id="KW-1185">Reference proteome</keyword>
<evidence type="ECO:0000313" key="3">
    <source>
        <dbReference type="Proteomes" id="UP000824540"/>
    </source>
</evidence>
<dbReference type="EMBL" id="JAFBMS010000013">
    <property type="protein sequence ID" value="KAG9347264.1"/>
    <property type="molecule type" value="Genomic_DNA"/>
</dbReference>
<organism evidence="2 3">
    <name type="scientific">Albula glossodonta</name>
    <name type="common">roundjaw bonefish</name>
    <dbReference type="NCBI Taxonomy" id="121402"/>
    <lineage>
        <taxon>Eukaryota</taxon>
        <taxon>Metazoa</taxon>
        <taxon>Chordata</taxon>
        <taxon>Craniata</taxon>
        <taxon>Vertebrata</taxon>
        <taxon>Euteleostomi</taxon>
        <taxon>Actinopterygii</taxon>
        <taxon>Neopterygii</taxon>
        <taxon>Teleostei</taxon>
        <taxon>Albuliformes</taxon>
        <taxon>Albulidae</taxon>
        <taxon>Albula</taxon>
    </lineage>
</organism>
<evidence type="ECO:0000256" key="1">
    <source>
        <dbReference type="SAM" id="MobiDB-lite"/>
    </source>
</evidence>
<protein>
    <submittedName>
        <fullName evidence="2">Uncharacterized protein</fullName>
    </submittedName>
</protein>
<reference evidence="2" key="1">
    <citation type="thesis" date="2021" institute="BYU ScholarsArchive" country="Provo, UT, USA">
        <title>Applications of and Algorithms for Genome Assembly and Genomic Analyses with an Emphasis on Marine Teleosts.</title>
        <authorList>
            <person name="Pickett B.D."/>
        </authorList>
    </citation>
    <scope>NUCLEOTIDE SEQUENCE</scope>
    <source>
        <strain evidence="2">HI-2016</strain>
    </source>
</reference>
<gene>
    <name evidence="2" type="ORF">JZ751_004831</name>
</gene>
<feature type="compositionally biased region" description="Basic and acidic residues" evidence="1">
    <location>
        <begin position="178"/>
        <end position="196"/>
    </location>
</feature>
<dbReference type="Proteomes" id="UP000824540">
    <property type="component" value="Unassembled WGS sequence"/>
</dbReference>
<sequence>MYCGGGGDNEQHLSSLISKRRVWSPAGDCFFCVFCGHSDPLCSVHEWQKDAMVTCHQSCSFGDNVLLMVSDMKTHRPLTALSLAKHIRSVPAKREGLELMLKVITLLHASDYGQKLRGTEANDTIHCTKSFGMTECSANKPANGEACHRTKNGKKPGRNGYVKNHFHSNRQQPQKSYSPKEKVRPCRKPDIYSEEL</sequence>
<feature type="region of interest" description="Disordered" evidence="1">
    <location>
        <begin position="141"/>
        <end position="196"/>
    </location>
</feature>
<comment type="caution">
    <text evidence="2">The sequence shown here is derived from an EMBL/GenBank/DDBJ whole genome shotgun (WGS) entry which is preliminary data.</text>
</comment>
<evidence type="ECO:0000313" key="2">
    <source>
        <dbReference type="EMBL" id="KAG9347264.1"/>
    </source>
</evidence>
<dbReference type="AlphaFoldDB" id="A0A8T2P443"/>
<proteinExistence type="predicted"/>
<accession>A0A8T2P443</accession>
<dbReference type="OrthoDB" id="8979387at2759"/>